<evidence type="ECO:0000256" key="3">
    <source>
        <dbReference type="ARBA" id="ARBA00023015"/>
    </source>
</evidence>
<dbReference type="Pfam" id="PF13873">
    <property type="entry name" value="Myb_DNA-bind_5"/>
    <property type="match status" value="1"/>
</dbReference>
<evidence type="ECO:0000259" key="6">
    <source>
        <dbReference type="Pfam" id="PF13873"/>
    </source>
</evidence>
<gene>
    <name evidence="7" type="ORF">R5R35_014176</name>
</gene>
<keyword evidence="3" id="KW-0805">Transcription regulation</keyword>
<comment type="caution">
    <text evidence="7">The sequence shown here is derived from an EMBL/GenBank/DDBJ whole genome shotgun (WGS) entry which is preliminary data.</text>
</comment>
<proteinExistence type="predicted"/>
<dbReference type="EMBL" id="JAZDUA010000085">
    <property type="protein sequence ID" value="KAK7868848.1"/>
    <property type="molecule type" value="Genomic_DNA"/>
</dbReference>
<evidence type="ECO:0000256" key="4">
    <source>
        <dbReference type="ARBA" id="ARBA00023163"/>
    </source>
</evidence>
<reference evidence="7 8" key="1">
    <citation type="submission" date="2024-03" db="EMBL/GenBank/DDBJ databases">
        <title>The genome assembly and annotation of the cricket Gryllus longicercus Weissman &amp; Gray.</title>
        <authorList>
            <person name="Szrajer S."/>
            <person name="Gray D."/>
            <person name="Ylla G."/>
        </authorList>
    </citation>
    <scope>NUCLEOTIDE SEQUENCE [LARGE SCALE GENOMIC DNA]</scope>
    <source>
        <strain evidence="7">DAG 2021-001</strain>
        <tissue evidence="7">Whole body minus gut</tissue>
    </source>
</reference>
<comment type="subunit">
    <text evidence="1">Self-associates forming complexes of several hundred monomers.</text>
</comment>
<feature type="domain" description="Myb/SANT-like DNA-binding" evidence="6">
    <location>
        <begin position="103"/>
        <end position="176"/>
    </location>
</feature>
<comment type="function">
    <text evidence="5">Involved in transvection phenomena (= synapsis-dependent gene expression), where the synaptic pairing of chromosomes carrying genes with which zeste interacts influences the expression of these genes. Zeste binds to DNA and stimulates transcription from a nearby promoter.</text>
</comment>
<sequence length="348" mass="39652">MSEPLPESHGLQAIAQATAGFGLRKRCLTVALPRVVSDHRPNEIYLATSRSRRRKALVFCFSEARANVYIITAWLGPFVCDRLSSAVVLRAVFIHKENSKMTHFESSERLLMAEICTRYPVIVDSGYSATVLKQKEAAWKRVVDEFNNSNPGKAPYGQQSLKGMWTRLEDDAKAAVDKYNKLSQKTGGRPSKPAFKNKAVEITAALLGNTYDPLDDPLDDDVLPFQASPSDAAERRNERWEDVEEVEEIPIVETPQKTKAKKRKQEDFDSRMLKMAEEQHEMRRKEHAAEMEERAAKKEIHAAKKEVYAAMVKEQDERFAILQLHREAAHCYLEYLKAKTRDTRANVD</sequence>
<evidence type="ECO:0000313" key="7">
    <source>
        <dbReference type="EMBL" id="KAK7868848.1"/>
    </source>
</evidence>
<dbReference type="Proteomes" id="UP001378592">
    <property type="component" value="Unassembled WGS sequence"/>
</dbReference>
<dbReference type="InterPro" id="IPR028002">
    <property type="entry name" value="Myb_DNA-bind_5"/>
</dbReference>
<protein>
    <recommendedName>
        <fullName evidence="2">Regulatory protein zeste</fullName>
    </recommendedName>
</protein>
<name>A0AAN9W5R3_9ORTH</name>
<evidence type="ECO:0000256" key="1">
    <source>
        <dbReference type="ARBA" id="ARBA00011764"/>
    </source>
</evidence>
<evidence type="ECO:0000313" key="8">
    <source>
        <dbReference type="Proteomes" id="UP001378592"/>
    </source>
</evidence>
<dbReference type="AlphaFoldDB" id="A0AAN9W5R3"/>
<accession>A0AAN9W5R3</accession>
<organism evidence="7 8">
    <name type="scientific">Gryllus longicercus</name>
    <dbReference type="NCBI Taxonomy" id="2509291"/>
    <lineage>
        <taxon>Eukaryota</taxon>
        <taxon>Metazoa</taxon>
        <taxon>Ecdysozoa</taxon>
        <taxon>Arthropoda</taxon>
        <taxon>Hexapoda</taxon>
        <taxon>Insecta</taxon>
        <taxon>Pterygota</taxon>
        <taxon>Neoptera</taxon>
        <taxon>Polyneoptera</taxon>
        <taxon>Orthoptera</taxon>
        <taxon>Ensifera</taxon>
        <taxon>Gryllidea</taxon>
        <taxon>Grylloidea</taxon>
        <taxon>Gryllidae</taxon>
        <taxon>Gryllinae</taxon>
        <taxon>Gryllus</taxon>
    </lineage>
</organism>
<keyword evidence="4" id="KW-0804">Transcription</keyword>
<keyword evidence="8" id="KW-1185">Reference proteome</keyword>
<evidence type="ECO:0000256" key="2">
    <source>
        <dbReference type="ARBA" id="ARBA00016807"/>
    </source>
</evidence>
<evidence type="ECO:0000256" key="5">
    <source>
        <dbReference type="ARBA" id="ARBA00025466"/>
    </source>
</evidence>